<feature type="domain" description="HTH lacI-type" evidence="4">
    <location>
        <begin position="5"/>
        <end position="59"/>
    </location>
</feature>
<dbReference type="InterPro" id="IPR000843">
    <property type="entry name" value="HTH_LacI"/>
</dbReference>
<dbReference type="PROSITE" id="PS00356">
    <property type="entry name" value="HTH_LACI_1"/>
    <property type="match status" value="1"/>
</dbReference>
<dbReference type="CDD" id="cd01575">
    <property type="entry name" value="PBP1_GntR"/>
    <property type="match status" value="1"/>
</dbReference>
<keyword evidence="2 5" id="KW-0238">DNA-binding</keyword>
<accession>A0ABV3LDQ5</accession>
<organism evidence="5 6">
    <name type="scientific">Meridianimarinicoccus marinus</name>
    <dbReference type="NCBI Taxonomy" id="3231483"/>
    <lineage>
        <taxon>Bacteria</taxon>
        <taxon>Pseudomonadati</taxon>
        <taxon>Pseudomonadota</taxon>
        <taxon>Alphaproteobacteria</taxon>
        <taxon>Rhodobacterales</taxon>
        <taxon>Paracoccaceae</taxon>
        <taxon>Meridianimarinicoccus</taxon>
    </lineage>
</organism>
<dbReference type="EMBL" id="JBFBVU010000031">
    <property type="protein sequence ID" value="MEV8468553.1"/>
    <property type="molecule type" value="Genomic_DNA"/>
</dbReference>
<proteinExistence type="predicted"/>
<dbReference type="PANTHER" id="PTHR30146">
    <property type="entry name" value="LACI-RELATED TRANSCRIPTIONAL REPRESSOR"/>
    <property type="match status" value="1"/>
</dbReference>
<evidence type="ECO:0000313" key="6">
    <source>
        <dbReference type="Proteomes" id="UP001553161"/>
    </source>
</evidence>
<dbReference type="Pfam" id="PF00532">
    <property type="entry name" value="Peripla_BP_1"/>
    <property type="match status" value="1"/>
</dbReference>
<dbReference type="InterPro" id="IPR028082">
    <property type="entry name" value="Peripla_BP_I"/>
</dbReference>
<dbReference type="PROSITE" id="PS50932">
    <property type="entry name" value="HTH_LACI_2"/>
    <property type="match status" value="1"/>
</dbReference>
<dbReference type="Pfam" id="PF00356">
    <property type="entry name" value="LacI"/>
    <property type="match status" value="1"/>
</dbReference>
<dbReference type="SUPFAM" id="SSF47413">
    <property type="entry name" value="lambda repressor-like DNA-binding domains"/>
    <property type="match status" value="1"/>
</dbReference>
<evidence type="ECO:0000256" key="1">
    <source>
        <dbReference type="ARBA" id="ARBA00023015"/>
    </source>
</evidence>
<dbReference type="RefSeq" id="WP_366194510.1">
    <property type="nucleotide sequence ID" value="NZ_JBFBVU010000031.1"/>
</dbReference>
<dbReference type="InterPro" id="IPR010982">
    <property type="entry name" value="Lambda_DNA-bd_dom_sf"/>
</dbReference>
<dbReference type="InterPro" id="IPR001761">
    <property type="entry name" value="Peripla_BP/Lac1_sug-bd_dom"/>
</dbReference>
<evidence type="ECO:0000256" key="2">
    <source>
        <dbReference type="ARBA" id="ARBA00023125"/>
    </source>
</evidence>
<dbReference type="Proteomes" id="UP001553161">
    <property type="component" value="Unassembled WGS sequence"/>
</dbReference>
<comment type="caution">
    <text evidence="5">The sequence shown here is derived from an EMBL/GenBank/DDBJ whole genome shotgun (WGS) entry which is preliminary data.</text>
</comment>
<dbReference type="SMART" id="SM00354">
    <property type="entry name" value="HTH_LACI"/>
    <property type="match status" value="1"/>
</dbReference>
<dbReference type="Gene3D" id="1.10.260.40">
    <property type="entry name" value="lambda repressor-like DNA-binding domains"/>
    <property type="match status" value="1"/>
</dbReference>
<keyword evidence="6" id="KW-1185">Reference proteome</keyword>
<evidence type="ECO:0000313" key="5">
    <source>
        <dbReference type="EMBL" id="MEV8468553.1"/>
    </source>
</evidence>
<dbReference type="GO" id="GO:0003677">
    <property type="term" value="F:DNA binding"/>
    <property type="evidence" value="ECO:0007669"/>
    <property type="project" value="UniProtKB-KW"/>
</dbReference>
<dbReference type="PANTHER" id="PTHR30146:SF33">
    <property type="entry name" value="TRANSCRIPTIONAL REGULATOR"/>
    <property type="match status" value="1"/>
</dbReference>
<reference evidence="5 6" key="1">
    <citation type="submission" date="2024-07" db="EMBL/GenBank/DDBJ databases">
        <authorList>
            <person name="Kang M."/>
        </authorList>
    </citation>
    <scope>NUCLEOTIDE SEQUENCE [LARGE SCALE GENOMIC DNA]</scope>
    <source>
        <strain evidence="5 6">DFM31</strain>
    </source>
</reference>
<protein>
    <submittedName>
        <fullName evidence="5">LacI family DNA-binding transcriptional regulator</fullName>
    </submittedName>
</protein>
<evidence type="ECO:0000259" key="4">
    <source>
        <dbReference type="PROSITE" id="PS50932"/>
    </source>
</evidence>
<keyword evidence="3" id="KW-0804">Transcription</keyword>
<sequence length="345" mass="36571">MKKRKTLVDVAAAAGVSKMTASRALRGDKDVSEAKVEKVKRAAREIGYYGNHLAASLSSKRTDLIGVVVPSLSNIVFPQVMSGVTDALKGSTLQPVFGVTDYDPAAEYDIIRNMLSWRPAGLIVTGLDQPDDTRRLLADAGIPIVQIMDCDGDPVDACVGFSQSGAGHNMAAALLATGRRRFGYVGRNLDKDLRAAKRKNGFHDALRDQGLDFIDTIDGSHLQGDVAMQSAIACGRLMTDKLLARQPDLDCIHFSNDDLAFGGLCHCITAGIDVPGEVALAGFNGLGLLEGFPGKIATSRTARREIGETAARVVLGKAEGAKTESEKIHILTPTISLGDLAVTAK</sequence>
<evidence type="ECO:0000256" key="3">
    <source>
        <dbReference type="ARBA" id="ARBA00023163"/>
    </source>
</evidence>
<keyword evidence="1" id="KW-0805">Transcription regulation</keyword>
<dbReference type="SUPFAM" id="SSF53822">
    <property type="entry name" value="Periplasmic binding protein-like I"/>
    <property type="match status" value="1"/>
</dbReference>
<dbReference type="Gene3D" id="3.40.50.2300">
    <property type="match status" value="2"/>
</dbReference>
<dbReference type="CDD" id="cd01392">
    <property type="entry name" value="HTH_LacI"/>
    <property type="match status" value="1"/>
</dbReference>
<name>A0ABV3LDQ5_9RHOB</name>
<gene>
    <name evidence="5" type="ORF">AB0T83_17400</name>
</gene>